<evidence type="ECO:0000256" key="1">
    <source>
        <dbReference type="SAM" id="MobiDB-lite"/>
    </source>
</evidence>
<proteinExistence type="predicted"/>
<comment type="caution">
    <text evidence="2">The sequence shown here is derived from an EMBL/GenBank/DDBJ whole genome shotgun (WGS) entry which is preliminary data.</text>
</comment>
<protein>
    <submittedName>
        <fullName evidence="2">Uncharacterized protein</fullName>
    </submittedName>
</protein>
<evidence type="ECO:0000313" key="3">
    <source>
        <dbReference type="Proteomes" id="UP001333110"/>
    </source>
</evidence>
<feature type="compositionally biased region" description="Polar residues" evidence="1">
    <location>
        <begin position="184"/>
        <end position="197"/>
    </location>
</feature>
<feature type="region of interest" description="Disordered" evidence="1">
    <location>
        <begin position="179"/>
        <end position="219"/>
    </location>
</feature>
<organism evidence="2 3">
    <name type="scientific">Mycteria americana</name>
    <name type="common">Wood stork</name>
    <dbReference type="NCBI Taxonomy" id="33587"/>
    <lineage>
        <taxon>Eukaryota</taxon>
        <taxon>Metazoa</taxon>
        <taxon>Chordata</taxon>
        <taxon>Craniata</taxon>
        <taxon>Vertebrata</taxon>
        <taxon>Euteleostomi</taxon>
        <taxon>Archelosauria</taxon>
        <taxon>Archosauria</taxon>
        <taxon>Dinosauria</taxon>
        <taxon>Saurischia</taxon>
        <taxon>Theropoda</taxon>
        <taxon>Coelurosauria</taxon>
        <taxon>Aves</taxon>
        <taxon>Neognathae</taxon>
        <taxon>Neoaves</taxon>
        <taxon>Aequornithes</taxon>
        <taxon>Ciconiiformes</taxon>
        <taxon>Ciconiidae</taxon>
        <taxon>Mycteria</taxon>
    </lineage>
</organism>
<evidence type="ECO:0000313" key="2">
    <source>
        <dbReference type="EMBL" id="KAK4824440.1"/>
    </source>
</evidence>
<keyword evidence="3" id="KW-1185">Reference proteome</keyword>
<gene>
    <name evidence="2" type="ORF">QYF61_015755</name>
</gene>
<name>A0AAN7NZQ1_MYCAM</name>
<feature type="compositionally biased region" description="Basic and acidic residues" evidence="1">
    <location>
        <begin position="209"/>
        <end position="219"/>
    </location>
</feature>
<reference evidence="2 3" key="1">
    <citation type="journal article" date="2023" name="J. Hered.">
        <title>Chromosome-level genome of the wood stork (Mycteria americana) provides insight into avian chromosome evolution.</title>
        <authorList>
            <person name="Flamio R. Jr."/>
            <person name="Ramstad K.M."/>
        </authorList>
    </citation>
    <scope>NUCLEOTIDE SEQUENCE [LARGE SCALE GENOMIC DNA]</scope>
    <source>
        <strain evidence="2">JAX WOST 10</strain>
    </source>
</reference>
<sequence>MANCEADLSGLPALALALCWQRRIKAFGLHSSQRAASILYLVGVSLFSQVTSGRTRRNGLKLHQGRFRLDIRKNYLLKGWSSIGTGCPERWWSRHPWRSSKNMMPTLEDTIAGMEVTSLDREYSEGFFTIAQAAWKHACPDLLTNYPPPFPSPRDTALQGLPGLRRDFQVAFLRARSRRKRVHTQQSQQLIQESLPSRDSVLLRQKRQTSRDGSHRACE</sequence>
<dbReference type="EMBL" id="JAUNZN010000003">
    <property type="protein sequence ID" value="KAK4824440.1"/>
    <property type="molecule type" value="Genomic_DNA"/>
</dbReference>
<dbReference type="Proteomes" id="UP001333110">
    <property type="component" value="Unassembled WGS sequence"/>
</dbReference>
<dbReference type="AlphaFoldDB" id="A0AAN7NZQ1"/>
<accession>A0AAN7NZQ1</accession>